<dbReference type="Gene3D" id="3.50.30.10">
    <property type="entry name" value="Phosphohistidine domain"/>
    <property type="match status" value="1"/>
</dbReference>
<dbReference type="InterPro" id="IPR036637">
    <property type="entry name" value="Phosphohistidine_dom_sf"/>
</dbReference>
<comment type="catalytic activity">
    <reaction evidence="1 17">
        <text>L-histidyl-[protein] + phosphoenolpyruvate = N(pros)-phospho-L-histidyl-[protein] + pyruvate</text>
        <dbReference type="Rhea" id="RHEA:23880"/>
        <dbReference type="Rhea" id="RHEA-COMP:9745"/>
        <dbReference type="Rhea" id="RHEA-COMP:9746"/>
        <dbReference type="ChEBI" id="CHEBI:15361"/>
        <dbReference type="ChEBI" id="CHEBI:29979"/>
        <dbReference type="ChEBI" id="CHEBI:58702"/>
        <dbReference type="ChEBI" id="CHEBI:64837"/>
        <dbReference type="EC" id="2.7.3.9"/>
    </reaction>
</comment>
<dbReference type="GO" id="GO:0009401">
    <property type="term" value="P:phosphoenolpyruvate-dependent sugar phosphotransferase system"/>
    <property type="evidence" value="ECO:0007669"/>
    <property type="project" value="UniProtKB-KW"/>
</dbReference>
<feature type="binding site" evidence="19">
    <location>
        <position position="447"/>
    </location>
    <ligand>
        <name>phosphoenolpyruvate</name>
        <dbReference type="ChEBI" id="CHEBI:58702"/>
    </ligand>
</feature>
<evidence type="ECO:0000256" key="15">
    <source>
        <dbReference type="ARBA" id="ARBA00022842"/>
    </source>
</evidence>
<dbReference type="SUPFAM" id="SSF51621">
    <property type="entry name" value="Phosphoenolpyruvate/pyruvate domain"/>
    <property type="match status" value="1"/>
</dbReference>
<keyword evidence="14 17" id="KW-0418">Kinase</keyword>
<keyword evidence="11 17" id="KW-0808">Transferase</keyword>
<feature type="binding site" evidence="19">
    <location>
        <position position="288"/>
    </location>
    <ligand>
        <name>phosphoenolpyruvate</name>
        <dbReference type="ChEBI" id="CHEBI:58702"/>
    </ligand>
</feature>
<evidence type="ECO:0000256" key="1">
    <source>
        <dbReference type="ARBA" id="ARBA00000683"/>
    </source>
</evidence>
<feature type="domain" description="Phosphotransferase system enzyme I N-terminal" evidence="23">
    <location>
        <begin position="7"/>
        <end position="123"/>
    </location>
</feature>
<dbReference type="Pfam" id="PF05524">
    <property type="entry name" value="PEP-utilisers_N"/>
    <property type="match status" value="1"/>
</dbReference>
<dbReference type="InterPro" id="IPR036618">
    <property type="entry name" value="PtsI_HPr-bd_sf"/>
</dbReference>
<dbReference type="InterPro" id="IPR008279">
    <property type="entry name" value="PEP-util_enz_mobile_dom"/>
</dbReference>
<dbReference type="InterPro" id="IPR000121">
    <property type="entry name" value="PEP_util_C"/>
</dbReference>
<comment type="cofactor">
    <cofactor evidence="2 17 20">
        <name>Mg(2+)</name>
        <dbReference type="ChEBI" id="CHEBI:18420"/>
    </cofactor>
</comment>
<dbReference type="InterPro" id="IPR015813">
    <property type="entry name" value="Pyrv/PenolPyrv_kinase-like_dom"/>
</dbReference>
<evidence type="ECO:0000256" key="12">
    <source>
        <dbReference type="ARBA" id="ARBA00022683"/>
    </source>
</evidence>
<dbReference type="Gene3D" id="1.10.274.10">
    <property type="entry name" value="PtsI, HPr-binding domain"/>
    <property type="match status" value="1"/>
</dbReference>
<accession>A0A2T4UKA3</accession>
<dbReference type="Pfam" id="PF00391">
    <property type="entry name" value="PEP-utilizers"/>
    <property type="match status" value="1"/>
</dbReference>
<dbReference type="EMBL" id="PYYB01000001">
    <property type="protein sequence ID" value="PTL59669.1"/>
    <property type="molecule type" value="Genomic_DNA"/>
</dbReference>
<keyword evidence="24" id="KW-0670">Pyruvate</keyword>
<feature type="active site" description="Proton donor" evidence="18">
    <location>
        <position position="484"/>
    </location>
</feature>
<dbReference type="InterPro" id="IPR024692">
    <property type="entry name" value="PTS_EI"/>
</dbReference>
<evidence type="ECO:0000256" key="11">
    <source>
        <dbReference type="ARBA" id="ARBA00022679"/>
    </source>
</evidence>
<dbReference type="GO" id="GO:0008965">
    <property type="term" value="F:phosphoenolpyruvate-protein phosphotransferase activity"/>
    <property type="evidence" value="ECO:0007669"/>
    <property type="project" value="UniProtKB-EC"/>
</dbReference>
<dbReference type="GO" id="GO:0005737">
    <property type="term" value="C:cytoplasm"/>
    <property type="evidence" value="ECO:0007669"/>
    <property type="project" value="UniProtKB-SubCell"/>
</dbReference>
<comment type="caution">
    <text evidence="24">The sequence shown here is derived from an EMBL/GenBank/DDBJ whole genome shotgun (WGS) entry which is preliminary data.</text>
</comment>
<proteinExistence type="inferred from homology"/>
<feature type="domain" description="PEP-utilising enzyme C-terminal" evidence="22">
    <location>
        <begin position="252"/>
        <end position="521"/>
    </location>
</feature>
<evidence type="ECO:0000256" key="17">
    <source>
        <dbReference type="PIRNR" id="PIRNR000732"/>
    </source>
</evidence>
<dbReference type="RefSeq" id="WP_107568312.1">
    <property type="nucleotide sequence ID" value="NZ_PYYB01000001.1"/>
</dbReference>
<evidence type="ECO:0000256" key="13">
    <source>
        <dbReference type="ARBA" id="ARBA00022723"/>
    </source>
</evidence>
<dbReference type="OrthoDB" id="9765468at2"/>
<dbReference type="InterPro" id="IPR050499">
    <property type="entry name" value="PEP-utilizing_PTS_enzyme"/>
</dbReference>
<evidence type="ECO:0000259" key="21">
    <source>
        <dbReference type="Pfam" id="PF00391"/>
    </source>
</evidence>
<name>A0A2T4UKA3_9ACTN</name>
<evidence type="ECO:0000256" key="2">
    <source>
        <dbReference type="ARBA" id="ARBA00001946"/>
    </source>
</evidence>
<evidence type="ECO:0000256" key="16">
    <source>
        <dbReference type="ARBA" id="ARBA00033235"/>
    </source>
</evidence>
<evidence type="ECO:0000259" key="23">
    <source>
        <dbReference type="Pfam" id="PF05524"/>
    </source>
</evidence>
<dbReference type="InterPro" id="IPR023151">
    <property type="entry name" value="PEP_util_CS"/>
</dbReference>
<dbReference type="Gene3D" id="3.20.20.60">
    <property type="entry name" value="Phosphoenolpyruvate-binding domains"/>
    <property type="match status" value="1"/>
</dbReference>
<evidence type="ECO:0000313" key="24">
    <source>
        <dbReference type="EMBL" id="PTL59669.1"/>
    </source>
</evidence>
<feature type="domain" description="PEP-utilising enzyme mobile" evidence="21">
    <location>
        <begin position="153"/>
        <end position="219"/>
    </location>
</feature>
<keyword evidence="9 17" id="KW-0963">Cytoplasm</keyword>
<evidence type="ECO:0000256" key="14">
    <source>
        <dbReference type="ARBA" id="ARBA00022777"/>
    </source>
</evidence>
<keyword evidence="15 17" id="KW-0460">Magnesium</keyword>
<comment type="subcellular location">
    <subcellularLocation>
        <location evidence="4 17">Cytoplasm</location>
    </subcellularLocation>
</comment>
<dbReference type="InterPro" id="IPR006318">
    <property type="entry name" value="PTS_EI-like"/>
</dbReference>
<feature type="binding site" evidence="20">
    <location>
        <position position="413"/>
    </location>
    <ligand>
        <name>Mg(2+)</name>
        <dbReference type="ChEBI" id="CHEBI:18420"/>
    </ligand>
</feature>
<keyword evidence="13 17" id="KW-0479">Metal-binding</keyword>
<evidence type="ECO:0000256" key="3">
    <source>
        <dbReference type="ARBA" id="ARBA00002728"/>
    </source>
</evidence>
<dbReference type="PIRSF" id="PIRSF000732">
    <property type="entry name" value="PTS_enzyme_I"/>
    <property type="match status" value="1"/>
</dbReference>
<feature type="binding site" evidence="19">
    <location>
        <begin position="436"/>
        <end position="437"/>
    </location>
    <ligand>
        <name>phosphoenolpyruvate</name>
        <dbReference type="ChEBI" id="CHEBI:58702"/>
    </ligand>
</feature>
<dbReference type="NCBIfam" id="TIGR01417">
    <property type="entry name" value="PTS_I_fam"/>
    <property type="match status" value="1"/>
</dbReference>
<evidence type="ECO:0000256" key="8">
    <source>
        <dbReference type="ARBA" id="ARBA00022448"/>
    </source>
</evidence>
<dbReference type="Proteomes" id="UP000240739">
    <property type="component" value="Unassembled WGS sequence"/>
</dbReference>
<dbReference type="InterPro" id="IPR008731">
    <property type="entry name" value="PTS_EIN"/>
</dbReference>
<evidence type="ECO:0000256" key="10">
    <source>
        <dbReference type="ARBA" id="ARBA00022597"/>
    </source>
</evidence>
<keyword evidence="8 17" id="KW-0813">Transport</keyword>
<evidence type="ECO:0000256" key="20">
    <source>
        <dbReference type="PIRSR" id="PIRSR000732-3"/>
    </source>
</evidence>
<keyword evidence="10 17" id="KW-0762">Sugar transport</keyword>
<gene>
    <name evidence="24" type="primary">ptsP</name>
    <name evidence="24" type="ORF">C7Y72_08415</name>
</gene>
<dbReference type="GO" id="GO:0016301">
    <property type="term" value="F:kinase activity"/>
    <property type="evidence" value="ECO:0007669"/>
    <property type="project" value="UniProtKB-KW"/>
</dbReference>
<keyword evidence="25" id="KW-1185">Reference proteome</keyword>
<keyword evidence="12 17" id="KW-0598">Phosphotransferase system</keyword>
<sequence>MASLEHHGLGVSAGIAVGPVARLAPGPQLPAHDAPVADTAAEARRATAALEAVAADLEARAATAGGEAADVLTAQALMARDPMLASGIADRVTGGRDAPHAVDAALAEHRAALVALGGYMAERVADLDDLRTRAIAHLLGVPMPGVPDPGHPFVLVATDLAPADTATLDRDRVVAIVTERGGPTDHTAILAKSLGIPAVVACAAAAGLHDGDELLVDGGVGRIVVGPDRAQVADAQRAAQELAARRAGSHGPGRTADGHPVRLLVNIGGPADVDSAGVPGAQGVGLFRTEFLFLDRATAPTRDEQEALYREVFTAFAGRRVIVRTLDVGADKPLAYVDQPDEANPALGVRGLRLARRDPGLLTEQLLAIAAAAAGTDAEVGVMAPMVATAAEARDFAAVAREHGIDRVGVMVEVPAAALCATEILQHVDFVSLGTNDLAQYTLGADRLAGELADLLDPWQPAVLRLVAMVGEAGLAHDKPVGVCGEAASDPELALVLTGLGVSSLSMAAACLPDVRATLAAHTLEQCRALAQLALAAPSAPDARAAVHAAVRGEGAAVASG</sequence>
<evidence type="ECO:0000256" key="18">
    <source>
        <dbReference type="PIRSR" id="PIRSR000732-1"/>
    </source>
</evidence>
<comment type="function">
    <text evidence="3 17">General (non sugar-specific) component of the phosphoenolpyruvate-dependent sugar phosphotransferase system (sugar PTS). This major carbohydrate active-transport system catalyzes the phosphorylation of incoming sugar substrates concomitantly with their translocation across the cell membrane. Enzyme I transfers the phosphoryl group from phosphoenolpyruvate (PEP) to the phosphoryl carrier protein (HPr).</text>
</comment>
<dbReference type="PANTHER" id="PTHR46244:SF3">
    <property type="entry name" value="PHOSPHOENOLPYRUVATE-PROTEIN PHOSPHOTRANSFERASE"/>
    <property type="match status" value="1"/>
</dbReference>
<reference evidence="24 25" key="1">
    <citation type="submission" date="2018-03" db="EMBL/GenBank/DDBJ databases">
        <title>Aquarubrobacter algicola gen. nov., sp. nov., a novel actinobacterium isolated from shallow eutrophic lake during the end of cyanobacterial harmful algal blooms.</title>
        <authorList>
            <person name="Chun S.J."/>
        </authorList>
    </citation>
    <scope>NUCLEOTIDE SEQUENCE [LARGE SCALE GENOMIC DNA]</scope>
    <source>
        <strain evidence="24 25">Seoho-28</strain>
    </source>
</reference>
<evidence type="ECO:0000256" key="7">
    <source>
        <dbReference type="ARBA" id="ARBA00016544"/>
    </source>
</evidence>
<feature type="binding site" evidence="20">
    <location>
        <position position="437"/>
    </location>
    <ligand>
        <name>Mg(2+)</name>
        <dbReference type="ChEBI" id="CHEBI:18420"/>
    </ligand>
</feature>
<protein>
    <recommendedName>
        <fullName evidence="7 17">Phosphoenolpyruvate-protein phosphotransferase</fullName>
        <ecNumber evidence="6 17">2.7.3.9</ecNumber>
    </recommendedName>
    <alternativeName>
        <fullName evidence="16 17">Phosphotransferase system, enzyme I</fullName>
    </alternativeName>
</protein>
<dbReference type="PRINTS" id="PR01736">
    <property type="entry name" value="PHPHTRNFRASE"/>
</dbReference>
<organism evidence="24 25">
    <name type="scientific">Paraconexibacter algicola</name>
    <dbReference type="NCBI Taxonomy" id="2133960"/>
    <lineage>
        <taxon>Bacteria</taxon>
        <taxon>Bacillati</taxon>
        <taxon>Actinomycetota</taxon>
        <taxon>Thermoleophilia</taxon>
        <taxon>Solirubrobacterales</taxon>
        <taxon>Paraconexibacteraceae</taxon>
        <taxon>Paraconexibacter</taxon>
    </lineage>
</organism>
<dbReference type="PANTHER" id="PTHR46244">
    <property type="entry name" value="PHOSPHOENOLPYRUVATE-PROTEIN PHOSPHOTRANSFERASE"/>
    <property type="match status" value="1"/>
</dbReference>
<dbReference type="SUPFAM" id="SSF47831">
    <property type="entry name" value="Enzyme I of the PEP:sugar phosphotransferase system HPr-binding (sub)domain"/>
    <property type="match status" value="1"/>
</dbReference>
<feature type="active site" description="Tele-phosphohistidine intermediate" evidence="18">
    <location>
        <position position="186"/>
    </location>
</feature>
<evidence type="ECO:0000256" key="5">
    <source>
        <dbReference type="ARBA" id="ARBA00007837"/>
    </source>
</evidence>
<evidence type="ECO:0000256" key="4">
    <source>
        <dbReference type="ARBA" id="ARBA00004496"/>
    </source>
</evidence>
<dbReference type="Pfam" id="PF02896">
    <property type="entry name" value="PEP-utilizers_C"/>
    <property type="match status" value="1"/>
</dbReference>
<dbReference type="GO" id="GO:0046872">
    <property type="term" value="F:metal ion binding"/>
    <property type="evidence" value="ECO:0007669"/>
    <property type="project" value="UniProtKB-KW"/>
</dbReference>
<dbReference type="InterPro" id="IPR040442">
    <property type="entry name" value="Pyrv_kinase-like_dom_sf"/>
</dbReference>
<dbReference type="SUPFAM" id="SSF52009">
    <property type="entry name" value="Phosphohistidine domain"/>
    <property type="match status" value="1"/>
</dbReference>
<evidence type="ECO:0000256" key="6">
    <source>
        <dbReference type="ARBA" id="ARBA00012232"/>
    </source>
</evidence>
<comment type="similarity">
    <text evidence="5 17">Belongs to the PEP-utilizing enzyme family.</text>
</comment>
<feature type="binding site" evidence="19">
    <location>
        <position position="324"/>
    </location>
    <ligand>
        <name>phosphoenolpyruvate</name>
        <dbReference type="ChEBI" id="CHEBI:58702"/>
    </ligand>
</feature>
<dbReference type="AlphaFoldDB" id="A0A2T4UKA3"/>
<evidence type="ECO:0000256" key="19">
    <source>
        <dbReference type="PIRSR" id="PIRSR000732-2"/>
    </source>
</evidence>
<evidence type="ECO:0000259" key="22">
    <source>
        <dbReference type="Pfam" id="PF02896"/>
    </source>
</evidence>
<evidence type="ECO:0000256" key="9">
    <source>
        <dbReference type="ARBA" id="ARBA00022490"/>
    </source>
</evidence>
<evidence type="ECO:0000313" key="25">
    <source>
        <dbReference type="Proteomes" id="UP000240739"/>
    </source>
</evidence>
<dbReference type="PROSITE" id="PS00742">
    <property type="entry name" value="PEP_ENZYMES_2"/>
    <property type="match status" value="1"/>
</dbReference>
<dbReference type="EC" id="2.7.3.9" evidence="6 17"/>